<keyword evidence="5 12" id="KW-0032">Aminotransferase</keyword>
<keyword evidence="7 12" id="KW-0809">Transit peptide</keyword>
<dbReference type="GO" id="GO:0004047">
    <property type="term" value="F:aminomethyltransferase activity"/>
    <property type="evidence" value="ECO:0007669"/>
    <property type="project" value="UniProtKB-EC"/>
</dbReference>
<evidence type="ECO:0000259" key="14">
    <source>
        <dbReference type="Pfam" id="PF08669"/>
    </source>
</evidence>
<evidence type="ECO:0000256" key="7">
    <source>
        <dbReference type="ARBA" id="ARBA00022946"/>
    </source>
</evidence>
<evidence type="ECO:0000259" key="13">
    <source>
        <dbReference type="Pfam" id="PF01571"/>
    </source>
</evidence>
<evidence type="ECO:0000256" key="11">
    <source>
        <dbReference type="PIRSR" id="PIRSR006487-1"/>
    </source>
</evidence>
<evidence type="ECO:0000256" key="6">
    <source>
        <dbReference type="ARBA" id="ARBA00022679"/>
    </source>
</evidence>
<evidence type="ECO:0000313" key="16">
    <source>
        <dbReference type="Proteomes" id="UP000245699"/>
    </source>
</evidence>
<dbReference type="InterPro" id="IPR006223">
    <property type="entry name" value="GcvT"/>
</dbReference>
<comment type="catalytic activity">
    <reaction evidence="10 12">
        <text>N(6)-[(R)-S(8)-aminomethyldihydrolipoyl]-L-lysyl-[protein] + (6S)-5,6,7,8-tetrahydrofolate = N(6)-[(R)-dihydrolipoyl]-L-lysyl-[protein] + (6R)-5,10-methylene-5,6,7,8-tetrahydrofolate + NH4(+)</text>
        <dbReference type="Rhea" id="RHEA:16945"/>
        <dbReference type="Rhea" id="RHEA-COMP:10475"/>
        <dbReference type="Rhea" id="RHEA-COMP:10492"/>
        <dbReference type="ChEBI" id="CHEBI:15636"/>
        <dbReference type="ChEBI" id="CHEBI:28938"/>
        <dbReference type="ChEBI" id="CHEBI:57453"/>
        <dbReference type="ChEBI" id="CHEBI:83100"/>
        <dbReference type="ChEBI" id="CHEBI:83143"/>
        <dbReference type="EC" id="2.1.2.10"/>
    </reaction>
</comment>
<evidence type="ECO:0000256" key="10">
    <source>
        <dbReference type="ARBA" id="ARBA00047665"/>
    </source>
</evidence>
<dbReference type="FunFam" id="2.40.30.110:FF:000002">
    <property type="entry name" value="Aminomethyltransferase"/>
    <property type="match status" value="1"/>
</dbReference>
<feature type="domain" description="GCVT N-terminal" evidence="13">
    <location>
        <begin position="30"/>
        <end position="286"/>
    </location>
</feature>
<sequence length="396" mass="43384">MFQRNKILSLNRSLSRLYSSKADTLQRTSLYDLHLKNGAKMASFAGWSMPLFYKDMSALDSHIHTRKHCSLFDVSHMLQFKISGPDRIKFIENLIVSDVKELPTGSGTLSLFLNKNGGIEDDLIVTNHADFLYVVSNAGCAEKDWNHVTSSLKSFTEAGGNAKVEKIVDCSLVAIQGPESSKILQSLTKTDLSKMSFMSSQFMDLNGVSAHVARSGYTGEDGFEVSINSEKVNDFVSNLLKNDNVKLAGLAPRDSLRIEAGLCLYGHDIDQTTTPLEAGLTWTIGKRRKQEGGFIGSDIVLEQIASKGGSRRRVGFVVQGAPAREGALIFNSDGTEQIGIITSGVPSPSLGTNIAMGYVNKGLNKKGTQVKIKVRNRMQDAEIVKMPFIQSNYYKP</sequence>
<dbReference type="InterPro" id="IPR013977">
    <property type="entry name" value="GcvT_C"/>
</dbReference>
<dbReference type="InterPro" id="IPR027266">
    <property type="entry name" value="TrmE/GcvT-like"/>
</dbReference>
<evidence type="ECO:0000256" key="9">
    <source>
        <dbReference type="ARBA" id="ARBA00031395"/>
    </source>
</evidence>
<evidence type="ECO:0000256" key="2">
    <source>
        <dbReference type="ARBA" id="ARBA00008609"/>
    </source>
</evidence>
<comment type="similarity">
    <text evidence="2 12">Belongs to the GcvT family.</text>
</comment>
<evidence type="ECO:0000256" key="8">
    <source>
        <dbReference type="ARBA" id="ARBA00023128"/>
    </source>
</evidence>
<dbReference type="Gene3D" id="3.30.70.1400">
    <property type="entry name" value="Aminomethyltransferase beta-barrel domains"/>
    <property type="match status" value="1"/>
</dbReference>
<dbReference type="Gene3D" id="2.40.30.110">
    <property type="entry name" value="Aminomethyltransferase beta-barrel domains"/>
    <property type="match status" value="1"/>
</dbReference>
<dbReference type="InterPro" id="IPR029043">
    <property type="entry name" value="GcvT/YgfZ_C"/>
</dbReference>
<comment type="subcellular location">
    <subcellularLocation>
        <location evidence="1 12">Mitochondrion</location>
    </subcellularLocation>
</comment>
<name>A0A2T9YP28_9FUNG</name>
<dbReference type="Pfam" id="PF08669">
    <property type="entry name" value="GCV_T_C"/>
    <property type="match status" value="1"/>
</dbReference>
<proteinExistence type="inferred from homology"/>
<gene>
    <name evidence="15" type="ORF">BB559_003089</name>
</gene>
<keyword evidence="6 12" id="KW-0808">Transferase</keyword>
<dbReference type="OrthoDB" id="10263536at2759"/>
<dbReference type="SUPFAM" id="SSF101790">
    <property type="entry name" value="Aminomethyltransferase beta-barrel domain"/>
    <property type="match status" value="1"/>
</dbReference>
<dbReference type="NCBIfam" id="TIGR00528">
    <property type="entry name" value="gcvT"/>
    <property type="match status" value="1"/>
</dbReference>
<dbReference type="FunFam" id="4.10.1250.10:FF:000002">
    <property type="entry name" value="Aminomethyltransferase"/>
    <property type="match status" value="1"/>
</dbReference>
<evidence type="ECO:0000256" key="3">
    <source>
        <dbReference type="ARBA" id="ARBA00011690"/>
    </source>
</evidence>
<dbReference type="STRING" id="61424.A0A2T9YP28"/>
<dbReference type="FunFam" id="3.30.70.1400:FF:000001">
    <property type="entry name" value="Aminomethyltransferase"/>
    <property type="match status" value="1"/>
</dbReference>
<dbReference type="Gene3D" id="3.30.1360.120">
    <property type="entry name" value="Probable tRNA modification gtpase trme, domain 1"/>
    <property type="match status" value="1"/>
</dbReference>
<comment type="caution">
    <text evidence="15">The sequence shown here is derived from an EMBL/GenBank/DDBJ whole genome shotgun (WGS) entry which is preliminary data.</text>
</comment>
<evidence type="ECO:0000256" key="1">
    <source>
        <dbReference type="ARBA" id="ARBA00004173"/>
    </source>
</evidence>
<comment type="function">
    <text evidence="12">The glycine cleavage system catalyzes the degradation of glycine.</text>
</comment>
<dbReference type="GO" id="GO:0005739">
    <property type="term" value="C:mitochondrion"/>
    <property type="evidence" value="ECO:0007669"/>
    <property type="project" value="UniProtKB-SubCell"/>
</dbReference>
<evidence type="ECO:0000313" key="15">
    <source>
        <dbReference type="EMBL" id="PVU94115.1"/>
    </source>
</evidence>
<protein>
    <recommendedName>
        <fullName evidence="4 12">Aminomethyltransferase</fullName>
        <ecNumber evidence="4 12">2.1.2.10</ecNumber>
    </recommendedName>
    <alternativeName>
        <fullName evidence="9 12">Glycine cleavage system T protein</fullName>
    </alternativeName>
</protein>
<dbReference type="InterPro" id="IPR028896">
    <property type="entry name" value="GcvT/YgfZ/DmdA"/>
</dbReference>
<dbReference type="EC" id="2.1.2.10" evidence="4 12"/>
<dbReference type="PANTHER" id="PTHR43757">
    <property type="entry name" value="AMINOMETHYLTRANSFERASE"/>
    <property type="match status" value="1"/>
</dbReference>
<reference evidence="15 16" key="1">
    <citation type="journal article" date="2018" name="MBio">
        <title>Comparative Genomics Reveals the Core Gene Toolbox for the Fungus-Insect Symbiosis.</title>
        <authorList>
            <person name="Wang Y."/>
            <person name="Stata M."/>
            <person name="Wang W."/>
            <person name="Stajich J.E."/>
            <person name="White M.M."/>
            <person name="Moncalvo J.M."/>
        </authorList>
    </citation>
    <scope>NUCLEOTIDE SEQUENCE [LARGE SCALE GENOMIC DNA]</scope>
    <source>
        <strain evidence="15 16">AUS-77-4</strain>
    </source>
</reference>
<dbReference type="Proteomes" id="UP000245699">
    <property type="component" value="Unassembled WGS sequence"/>
</dbReference>
<evidence type="ECO:0000256" key="12">
    <source>
        <dbReference type="RuleBase" id="RU003981"/>
    </source>
</evidence>
<dbReference type="PANTHER" id="PTHR43757:SF2">
    <property type="entry name" value="AMINOMETHYLTRANSFERASE, MITOCHONDRIAL"/>
    <property type="match status" value="1"/>
</dbReference>
<accession>A0A2T9YP28</accession>
<dbReference type="PIRSF" id="PIRSF006487">
    <property type="entry name" value="GcvT"/>
    <property type="match status" value="1"/>
</dbReference>
<dbReference type="SUPFAM" id="SSF103025">
    <property type="entry name" value="Folate-binding domain"/>
    <property type="match status" value="1"/>
</dbReference>
<evidence type="ECO:0000256" key="5">
    <source>
        <dbReference type="ARBA" id="ARBA00022576"/>
    </source>
</evidence>
<feature type="binding site" evidence="11">
    <location>
        <position position="224"/>
    </location>
    <ligand>
        <name>substrate</name>
    </ligand>
</feature>
<comment type="subunit">
    <text evidence="3 12">The glycine cleavage system is composed of four proteins: P, T, L and H.</text>
</comment>
<dbReference type="Gene3D" id="4.10.1250.10">
    <property type="entry name" value="Aminomethyltransferase fragment"/>
    <property type="match status" value="1"/>
</dbReference>
<dbReference type="EMBL" id="MBFT01000273">
    <property type="protein sequence ID" value="PVU94115.1"/>
    <property type="molecule type" value="Genomic_DNA"/>
</dbReference>
<keyword evidence="8 12" id="KW-0496">Mitochondrion</keyword>
<dbReference type="NCBIfam" id="NF001567">
    <property type="entry name" value="PRK00389.1"/>
    <property type="match status" value="1"/>
</dbReference>
<dbReference type="GO" id="GO:0005960">
    <property type="term" value="C:glycine cleavage complex"/>
    <property type="evidence" value="ECO:0007669"/>
    <property type="project" value="InterPro"/>
</dbReference>
<keyword evidence="16" id="KW-1185">Reference proteome</keyword>
<dbReference type="Pfam" id="PF01571">
    <property type="entry name" value="GCV_T"/>
    <property type="match status" value="1"/>
</dbReference>
<organism evidence="15 16">
    <name type="scientific">Furculomyces boomerangus</name>
    <dbReference type="NCBI Taxonomy" id="61424"/>
    <lineage>
        <taxon>Eukaryota</taxon>
        <taxon>Fungi</taxon>
        <taxon>Fungi incertae sedis</taxon>
        <taxon>Zoopagomycota</taxon>
        <taxon>Kickxellomycotina</taxon>
        <taxon>Harpellomycetes</taxon>
        <taxon>Harpellales</taxon>
        <taxon>Harpellaceae</taxon>
        <taxon>Furculomyces</taxon>
    </lineage>
</organism>
<dbReference type="InterPro" id="IPR006222">
    <property type="entry name" value="GCVT_N"/>
</dbReference>
<feature type="domain" description="Aminomethyltransferase C-terminal" evidence="14">
    <location>
        <begin position="311"/>
        <end position="389"/>
    </location>
</feature>
<dbReference type="AlphaFoldDB" id="A0A2T9YP28"/>
<dbReference type="GO" id="GO:0006546">
    <property type="term" value="P:glycine catabolic process"/>
    <property type="evidence" value="ECO:0007669"/>
    <property type="project" value="InterPro"/>
</dbReference>
<evidence type="ECO:0000256" key="4">
    <source>
        <dbReference type="ARBA" id="ARBA00012616"/>
    </source>
</evidence>
<dbReference type="GO" id="GO:0008483">
    <property type="term" value="F:transaminase activity"/>
    <property type="evidence" value="ECO:0007669"/>
    <property type="project" value="UniProtKB-KW"/>
</dbReference>